<proteinExistence type="predicted"/>
<organism evidence="1 2">
    <name type="scientific">Robertmurraya beringensis</name>
    <dbReference type="NCBI Taxonomy" id="641660"/>
    <lineage>
        <taxon>Bacteria</taxon>
        <taxon>Bacillati</taxon>
        <taxon>Bacillota</taxon>
        <taxon>Bacilli</taxon>
        <taxon>Bacillales</taxon>
        <taxon>Bacillaceae</taxon>
        <taxon>Robertmurraya</taxon>
    </lineage>
</organism>
<evidence type="ECO:0000313" key="1">
    <source>
        <dbReference type="EMBL" id="MFC0476765.1"/>
    </source>
</evidence>
<name>A0ABV6KUR1_9BACI</name>
<evidence type="ECO:0000313" key="2">
    <source>
        <dbReference type="Proteomes" id="UP001589738"/>
    </source>
</evidence>
<protein>
    <submittedName>
        <fullName evidence="1">Uncharacterized protein</fullName>
    </submittedName>
</protein>
<comment type="caution">
    <text evidence="1">The sequence shown here is derived from an EMBL/GenBank/DDBJ whole genome shotgun (WGS) entry which is preliminary data.</text>
</comment>
<sequence>MSTTAENNLYEYMQQKLKAHYQNNQEFNQEVATVFEYYKSKLLPFVKDSDHGRVEEMLFASVKSQITNGYFMGLEVLNGDSNFDDDFFRQAEGMIAQQLPDMLRTVTSNSIEEVVSSDSLKELTRWMVLEYEGVYPLLMDISVNTACTGLKWAFKDEANKRGIEPYVPQYKGILANIDDVAFIDPQSYLSLVAINDNSEVWEIINSDYRALDKLGEVTVLRMSNEEGHTSFYLNISIKNSISSVSQESLINSLAVRLMVINETERENIIITASSVQDYYQFN</sequence>
<dbReference type="Proteomes" id="UP001589738">
    <property type="component" value="Unassembled WGS sequence"/>
</dbReference>
<reference evidence="1 2" key="1">
    <citation type="submission" date="2024-09" db="EMBL/GenBank/DDBJ databases">
        <authorList>
            <person name="Sun Q."/>
            <person name="Mori K."/>
        </authorList>
    </citation>
    <scope>NUCLEOTIDE SEQUENCE [LARGE SCALE GENOMIC DNA]</scope>
    <source>
        <strain evidence="1 2">CGMCC 1.9126</strain>
    </source>
</reference>
<gene>
    <name evidence="1" type="ORF">ACFFHF_16305</name>
</gene>
<dbReference type="EMBL" id="JBHLUU010000111">
    <property type="protein sequence ID" value="MFC0476765.1"/>
    <property type="molecule type" value="Genomic_DNA"/>
</dbReference>
<accession>A0ABV6KUR1</accession>
<keyword evidence="2" id="KW-1185">Reference proteome</keyword>
<dbReference type="RefSeq" id="WP_160549886.1">
    <property type="nucleotide sequence ID" value="NZ_JBHLUU010000111.1"/>
</dbReference>